<comment type="similarity">
    <text evidence="2">Belongs to the SusD family.</text>
</comment>
<dbReference type="RefSeq" id="WP_005784466.1">
    <property type="nucleotide sequence ID" value="NZ_JH724215.1"/>
</dbReference>
<dbReference type="InterPro" id="IPR012944">
    <property type="entry name" value="SusD_RagB_dom"/>
</dbReference>
<reference evidence="9 10" key="1">
    <citation type="submission" date="2012-02" db="EMBL/GenBank/DDBJ databases">
        <title>The Genome Sequence of Bacteroides fragilis CL07T12C05.</title>
        <authorList>
            <consortium name="The Broad Institute Genome Sequencing Platform"/>
            <person name="Earl A."/>
            <person name="Ward D."/>
            <person name="Feldgarden M."/>
            <person name="Gevers D."/>
            <person name="Zitomersky N.L."/>
            <person name="Coyne M.J."/>
            <person name="Comstock L.E."/>
            <person name="Young S.K."/>
            <person name="Zeng Q."/>
            <person name="Gargeya S."/>
            <person name="Fitzgerald M."/>
            <person name="Haas B."/>
            <person name="Abouelleil A."/>
            <person name="Alvarado L."/>
            <person name="Arachchi H.M."/>
            <person name="Berlin A."/>
            <person name="Chapman S.B."/>
            <person name="Gearin G."/>
            <person name="Goldberg J."/>
            <person name="Griggs A."/>
            <person name="Gujja S."/>
            <person name="Hansen M."/>
            <person name="Heiman D."/>
            <person name="Howarth C."/>
            <person name="Larimer J."/>
            <person name="Lui A."/>
            <person name="MacDonald P.J.P."/>
            <person name="McCowen C."/>
            <person name="Montmayeur A."/>
            <person name="Murphy C."/>
            <person name="Neiman D."/>
            <person name="Pearson M."/>
            <person name="Priest M."/>
            <person name="Roberts A."/>
            <person name="Saif S."/>
            <person name="Shea T."/>
            <person name="Sisk P."/>
            <person name="Stolte C."/>
            <person name="Sykes S."/>
            <person name="Wortman J."/>
            <person name="Nusbaum C."/>
            <person name="Birren B."/>
        </authorList>
    </citation>
    <scope>NUCLEOTIDE SEQUENCE [LARGE SCALE GENOMIC DNA]</scope>
    <source>
        <strain evidence="9 10">CL07T12C05</strain>
    </source>
</reference>
<feature type="chain" id="PRO_5002392452" description="RagB/SusD domain-containing protein" evidence="6">
    <location>
        <begin position="20"/>
        <end position="656"/>
    </location>
</feature>
<evidence type="ECO:0000256" key="3">
    <source>
        <dbReference type="ARBA" id="ARBA00022729"/>
    </source>
</evidence>
<dbReference type="Pfam" id="PF14322">
    <property type="entry name" value="SusD-like_3"/>
    <property type="match status" value="1"/>
</dbReference>
<comment type="subcellular location">
    <subcellularLocation>
        <location evidence="1">Cell outer membrane</location>
    </subcellularLocation>
</comment>
<feature type="domain" description="RagB/SusD" evidence="7">
    <location>
        <begin position="310"/>
        <end position="655"/>
    </location>
</feature>
<dbReference type="InterPro" id="IPR033985">
    <property type="entry name" value="SusD-like_N"/>
</dbReference>
<dbReference type="PROSITE" id="PS51257">
    <property type="entry name" value="PROKAR_LIPOPROTEIN"/>
    <property type="match status" value="1"/>
</dbReference>
<comment type="caution">
    <text evidence="9">The sequence shown here is derived from an EMBL/GenBank/DDBJ whole genome shotgun (WGS) entry which is preliminary data.</text>
</comment>
<organism evidence="9 10">
    <name type="scientific">Bacteroides fragilis CL07T12C05</name>
    <dbReference type="NCBI Taxonomy" id="997883"/>
    <lineage>
        <taxon>Bacteria</taxon>
        <taxon>Pseudomonadati</taxon>
        <taxon>Bacteroidota</taxon>
        <taxon>Bacteroidia</taxon>
        <taxon>Bacteroidales</taxon>
        <taxon>Bacteroidaceae</taxon>
        <taxon>Bacteroides</taxon>
    </lineage>
</organism>
<dbReference type="InterPro" id="IPR011990">
    <property type="entry name" value="TPR-like_helical_dom_sf"/>
</dbReference>
<evidence type="ECO:0000313" key="9">
    <source>
        <dbReference type="EMBL" id="EIY99291.1"/>
    </source>
</evidence>
<evidence type="ECO:0000256" key="6">
    <source>
        <dbReference type="SAM" id="SignalP"/>
    </source>
</evidence>
<evidence type="ECO:0000259" key="8">
    <source>
        <dbReference type="Pfam" id="PF14322"/>
    </source>
</evidence>
<evidence type="ECO:0000313" key="10">
    <source>
        <dbReference type="Proteomes" id="UP000003879"/>
    </source>
</evidence>
<dbReference type="PATRIC" id="fig|997883.3.peg.626"/>
<keyword evidence="4" id="KW-0472">Membrane</keyword>
<keyword evidence="3 6" id="KW-0732">Signal</keyword>
<dbReference type="Pfam" id="PF07980">
    <property type="entry name" value="SusD_RagB"/>
    <property type="match status" value="1"/>
</dbReference>
<evidence type="ECO:0000256" key="4">
    <source>
        <dbReference type="ARBA" id="ARBA00023136"/>
    </source>
</evidence>
<proteinExistence type="inferred from homology"/>
<accession>A0A0E2ATH3</accession>
<keyword evidence="5" id="KW-0998">Cell outer membrane</keyword>
<feature type="domain" description="SusD-like N-terminal" evidence="8">
    <location>
        <begin position="86"/>
        <end position="228"/>
    </location>
</feature>
<name>A0A0E2ATH3_BACFG</name>
<dbReference type="Proteomes" id="UP000003879">
    <property type="component" value="Unassembled WGS sequence"/>
</dbReference>
<dbReference type="Gene3D" id="1.25.40.390">
    <property type="match status" value="1"/>
</dbReference>
<protein>
    <recommendedName>
        <fullName evidence="11">RagB/SusD domain-containing protein</fullName>
    </recommendedName>
</protein>
<evidence type="ECO:0000259" key="7">
    <source>
        <dbReference type="Pfam" id="PF07980"/>
    </source>
</evidence>
<gene>
    <name evidence="9" type="ORF">HMPREF1056_00592</name>
</gene>
<sequence length="656" mass="75725">MNMKKILLFLTLFTGMILAGCNDSFLEKYPVTSLTEENAFKSYDNFKAFMWPCYEMFSNTNIATSTTAIGRNSHYMGDVYAGYLNQRGASSQNKYAFQTVTNATSGNGWNFSTFIRRINLMLSHVDDSDMTEAEKNHWKAVGYFFHSFWYMELIDRFGDVPWIDKPLDETSEEAYGTRMPRLEVADKVLERLQWAEQNIGDASVYEKKDGSNTINRDCVRAALSRFTLREATWRKYHELGSYDKYFDECIRVSKLLMADYPTLYYGTDGQPAAGYGEMWTTEDLSKVQGVILYQQWLETIKPGHSCYYEHTSSHDIEMHQGTVDLYLCKDGKTISHSDQYQGDKDIYATFRNRDPRMYHTIMPPYKVKDGKGDYSTWSYTSDPADREYIDIMGANESCSNPGIGMKRLPGQNWSASLVRRVPNLQGGAQYTIEGKKYGPHAYVASRSGYYVWKNWDNWEENYNNAQVNTADKPVFKIEEVLLNYAEAMFETNQFTQTIADETINKLRKRAGVADMVVAQIDGNFDPKRGKYYPKGNDNGILVDPVLWEIRRERIIELMGEGFGFYDVRRWRMAPWFVNMQQKGMWISKTELSSLTLLNEMTGTSDGANGSMTEGYIYLFNDPLKEGKGWLEKYYLYQVPLEEIALNPNLTQNPGWE</sequence>
<evidence type="ECO:0000256" key="5">
    <source>
        <dbReference type="ARBA" id="ARBA00023237"/>
    </source>
</evidence>
<dbReference type="EMBL" id="AGXN01000005">
    <property type="protein sequence ID" value="EIY99291.1"/>
    <property type="molecule type" value="Genomic_DNA"/>
</dbReference>
<evidence type="ECO:0008006" key="11">
    <source>
        <dbReference type="Google" id="ProtNLM"/>
    </source>
</evidence>
<dbReference type="GO" id="GO:0009279">
    <property type="term" value="C:cell outer membrane"/>
    <property type="evidence" value="ECO:0007669"/>
    <property type="project" value="UniProtKB-SubCell"/>
</dbReference>
<dbReference type="HOGENOM" id="CLU_015553_0_1_10"/>
<evidence type="ECO:0000256" key="2">
    <source>
        <dbReference type="ARBA" id="ARBA00006275"/>
    </source>
</evidence>
<dbReference type="SUPFAM" id="SSF48452">
    <property type="entry name" value="TPR-like"/>
    <property type="match status" value="1"/>
</dbReference>
<feature type="signal peptide" evidence="6">
    <location>
        <begin position="1"/>
        <end position="19"/>
    </location>
</feature>
<dbReference type="GeneID" id="60367023"/>
<evidence type="ECO:0000256" key="1">
    <source>
        <dbReference type="ARBA" id="ARBA00004442"/>
    </source>
</evidence>
<dbReference type="AlphaFoldDB" id="A0A0E2ATH3"/>